<dbReference type="InterPro" id="IPR050486">
    <property type="entry name" value="Mannose-1P_guanyltransferase"/>
</dbReference>
<feature type="domain" description="Nucleotidyl transferase" evidence="1">
    <location>
        <begin position="7"/>
        <end position="226"/>
    </location>
</feature>
<dbReference type="InterPro" id="IPR029044">
    <property type="entry name" value="Nucleotide-diphossugar_trans"/>
</dbReference>
<name>A0A2N0APY6_9LEPT</name>
<evidence type="ECO:0000259" key="1">
    <source>
        <dbReference type="Pfam" id="PF00483"/>
    </source>
</evidence>
<dbReference type="EMBL" id="NPDX01000001">
    <property type="protein sequence ID" value="PJZ86305.1"/>
    <property type="molecule type" value="Genomic_DNA"/>
</dbReference>
<dbReference type="RefSeq" id="WP_100743187.1">
    <property type="nucleotide sequence ID" value="NZ_NPDW01000001.1"/>
</dbReference>
<dbReference type="InterPro" id="IPR005835">
    <property type="entry name" value="NTP_transferase_dom"/>
</dbReference>
<proteinExistence type="predicted"/>
<accession>A0A2N0APY6</accession>
<dbReference type="PANTHER" id="PTHR22572">
    <property type="entry name" value="SUGAR-1-PHOSPHATE GUANYL TRANSFERASE"/>
    <property type="match status" value="1"/>
</dbReference>
<comment type="caution">
    <text evidence="2">The sequence shown here is derived from an EMBL/GenBank/DDBJ whole genome shotgun (WGS) entry which is preliminary data.</text>
</comment>
<sequence length="236" mass="26621">MEIPIFILAGGRGTRLASVVNDVPKPLAPVNGKPFLLYLLENYLNQGFKKFYFLLHHKSSLIIDCIETLRETVLRDCEIYYSVEPSLLGTGGSVAYTIQSLQFQGEFLIVNADTWVDAESMNLLATSVSPSIGVIRISDVSRYGKVSIEGEIIQKFEEKMENAGEGWINAGLYKLHSDHFIGRAGEFSMEKDVFPDLVLQKKLRAVPLKTEFIDIGIPEDYERFQNWILSGREHTL</sequence>
<evidence type="ECO:0000313" key="2">
    <source>
        <dbReference type="EMBL" id="PJZ86305.1"/>
    </source>
</evidence>
<reference evidence="2 3" key="1">
    <citation type="submission" date="2017-07" db="EMBL/GenBank/DDBJ databases">
        <title>Leptospira spp. isolated from tropical soils.</title>
        <authorList>
            <person name="Thibeaux R."/>
            <person name="Iraola G."/>
            <person name="Ferres I."/>
            <person name="Bierque E."/>
            <person name="Girault D."/>
            <person name="Soupe-Gilbert M.-E."/>
            <person name="Picardeau M."/>
            <person name="Goarant C."/>
        </authorList>
    </citation>
    <scope>NUCLEOTIDE SEQUENCE [LARGE SCALE GENOMIC DNA]</scope>
    <source>
        <strain evidence="2 3">FH2-B-A1</strain>
    </source>
</reference>
<keyword evidence="3" id="KW-1185">Reference proteome</keyword>
<dbReference type="Gene3D" id="3.90.550.10">
    <property type="entry name" value="Spore Coat Polysaccharide Biosynthesis Protein SpsA, Chain A"/>
    <property type="match status" value="1"/>
</dbReference>
<dbReference type="SUPFAM" id="SSF53448">
    <property type="entry name" value="Nucleotide-diphospho-sugar transferases"/>
    <property type="match status" value="1"/>
</dbReference>
<protein>
    <recommendedName>
        <fullName evidence="1">Nucleotidyl transferase domain-containing protein</fullName>
    </recommendedName>
</protein>
<dbReference type="AlphaFoldDB" id="A0A2N0APY6"/>
<organism evidence="2 3">
    <name type="scientific">Leptospira harrisiae</name>
    <dbReference type="NCBI Taxonomy" id="2023189"/>
    <lineage>
        <taxon>Bacteria</taxon>
        <taxon>Pseudomonadati</taxon>
        <taxon>Spirochaetota</taxon>
        <taxon>Spirochaetia</taxon>
        <taxon>Leptospirales</taxon>
        <taxon>Leptospiraceae</taxon>
        <taxon>Leptospira</taxon>
    </lineage>
</organism>
<dbReference type="OrthoDB" id="9801899at2"/>
<dbReference type="Pfam" id="PF00483">
    <property type="entry name" value="NTP_transferase"/>
    <property type="match status" value="1"/>
</dbReference>
<dbReference type="Proteomes" id="UP000232145">
    <property type="component" value="Unassembled WGS sequence"/>
</dbReference>
<evidence type="ECO:0000313" key="3">
    <source>
        <dbReference type="Proteomes" id="UP000232145"/>
    </source>
</evidence>
<gene>
    <name evidence="2" type="ORF">CH364_09110</name>
</gene>